<dbReference type="GO" id="GO:0030424">
    <property type="term" value="C:axon"/>
    <property type="evidence" value="ECO:0007669"/>
    <property type="project" value="TreeGrafter"/>
</dbReference>
<keyword evidence="20" id="KW-0966">Cell projection</keyword>
<dbReference type="GO" id="GO:0042734">
    <property type="term" value="C:presynaptic membrane"/>
    <property type="evidence" value="ECO:0007669"/>
    <property type="project" value="UniProtKB-SubCell"/>
</dbReference>
<evidence type="ECO:0000256" key="21">
    <source>
        <dbReference type="ARBA" id="ARBA00023288"/>
    </source>
</evidence>
<keyword evidence="19" id="KW-0458">Lysosome</keyword>
<dbReference type="GO" id="GO:0050796">
    <property type="term" value="P:regulation of insulin secretion"/>
    <property type="evidence" value="ECO:0007669"/>
    <property type="project" value="UniProtKB-ARBA"/>
</dbReference>
<evidence type="ECO:0000256" key="14">
    <source>
        <dbReference type="ARBA" id="ARBA00022989"/>
    </source>
</evidence>
<evidence type="ECO:0000256" key="12">
    <source>
        <dbReference type="ARBA" id="ARBA00022837"/>
    </source>
</evidence>
<evidence type="ECO:0000313" key="31">
    <source>
        <dbReference type="EMBL" id="KAH0512676.1"/>
    </source>
</evidence>
<keyword evidence="18" id="KW-0576">Peroxisome</keyword>
<dbReference type="SMART" id="SM00239">
    <property type="entry name" value="C2"/>
    <property type="match status" value="2"/>
</dbReference>
<sequence length="1064" mass="117027">MLHRATGSTTHSGDWFPYPSFWLRPCRAPARPPPSDPPPGVARPHALQRRQSSARPQAALRSPEGAGDEETMYRDPEAASPGKRGPARAGAPRTGWGAPHRRAGWLQRLVAVSEPQPRAAVGWSLTNCTPSYQGHPSPGGVGSSGRDSDSDPAVGTLLGWMPGAGFAVSPQGPPPHPQQPKDNVCGGARSCCCPRGSRAVPSEVPPAPQHRCPGDVNVGGPRGKEDLWTKIVGTEERSVICGANCELRGLQGARAPTRDVLLVSAIITVSLSVTIVLCGLCHWCQRKLGKRYKNSLETVGTPDSGRGRSEKKAINDLDRDFWNNNESTVQQKWSSYPPKEFILNISPYAPYGDPRLSLNSSPFTYPSIHPMGRLAMETSNPSCPPHLPVPLLSPPPGPPMQESPLRSHTCFEDSTLSTATTLESIPSSTGEPKCQRPRTLMRQQSLQQPLSQNQRGRQPSQPTTSQSLGQLQAHAASAPGSNPRAYGRGQARQGTSAGSKYRAAGGRSRSNPGSWDHVVGQIRNRGLDMKSFLEGRMVVLSLVLGLSEQDDFANIPDLQNPGTQQNQNAQGDKRYEHGRGLRRRQQQQRRRHGEATCLTWPRLLDEVVVSSADGRRSPPAGVLSPDHFSGVPWVDEGTILGPFWIKPAPPSMLILAWSKPSLLGPISLLASLCRPSIFHLCPSPQSRNPCFSGGWLPAGGKAVNTAPVPGQTPHDESDRRTEPRSSVSDLVNSLTSEMLMPYCDQKKLACPVVMDPVLLPRSLVEIDSPPTCHLFPLQLSPGSEEDEAHEGCSRENLGRIQFSVGYNFQESTLTVKVMKAQELPAKDFSGTSDPFVKIYLLPDKKHKLETKVKRKNLNPHWNETFLFEGFPYEKVVQRVLYLQVLDYDRFSRNDPIGEVSIPLNKVDLTQMQTFWKDLKPCSDGSGSRGELLLSLCYNPSANSIIVNIIKARNLKAMDIGGTSDPYVKVWLMYKDKRVEKKKTVTKKRNLNPIFNESFAFDIPTEKLRETTIIITVMDKDKLSRNDVIGKIYLSWKSGPGEVKHWKDMIARPRQPVAQWHQLKA</sequence>
<dbReference type="FunFam" id="2.60.40.150:FF:000027">
    <property type="entry name" value="Synaptotagmin 7"/>
    <property type="match status" value="1"/>
</dbReference>
<feature type="domain" description="C2" evidence="30">
    <location>
        <begin position="927"/>
        <end position="1060"/>
    </location>
</feature>
<evidence type="ECO:0000256" key="2">
    <source>
        <dbReference type="ARBA" id="ARBA00004254"/>
    </source>
</evidence>
<evidence type="ECO:0000256" key="28">
    <source>
        <dbReference type="SAM" id="MobiDB-lite"/>
    </source>
</evidence>
<evidence type="ECO:0000256" key="5">
    <source>
        <dbReference type="ARBA" id="ARBA00006996"/>
    </source>
</evidence>
<feature type="compositionally biased region" description="Basic residues" evidence="28">
    <location>
        <begin position="580"/>
        <end position="592"/>
    </location>
</feature>
<evidence type="ECO:0000256" key="8">
    <source>
        <dbReference type="ARBA" id="ARBA00022553"/>
    </source>
</evidence>
<keyword evidence="7" id="KW-0268">Exocytosis</keyword>
<dbReference type="InterPro" id="IPR001565">
    <property type="entry name" value="Synaptotagmin"/>
</dbReference>
<dbReference type="GO" id="GO:0005544">
    <property type="term" value="F:calcium-dependent phospholipid binding"/>
    <property type="evidence" value="ECO:0007669"/>
    <property type="project" value="InterPro"/>
</dbReference>
<dbReference type="GO" id="GO:0005509">
    <property type="term" value="F:calcium ion binding"/>
    <property type="evidence" value="ECO:0007669"/>
    <property type="project" value="TreeGrafter"/>
</dbReference>
<dbReference type="InterPro" id="IPR037732">
    <property type="entry name" value="C2A_Synaptotagmin-7"/>
</dbReference>
<feature type="compositionally biased region" description="Pro residues" evidence="28">
    <location>
        <begin position="382"/>
        <end position="401"/>
    </location>
</feature>
<evidence type="ECO:0000256" key="26">
    <source>
        <dbReference type="ARBA" id="ARBA00067957"/>
    </source>
</evidence>
<keyword evidence="14 29" id="KW-1133">Transmembrane helix</keyword>
<dbReference type="GO" id="GO:0017158">
    <property type="term" value="P:regulation of calcium ion-dependent exocytosis"/>
    <property type="evidence" value="ECO:0007669"/>
    <property type="project" value="UniProtKB-ARBA"/>
</dbReference>
<dbReference type="PRINTS" id="PR00399">
    <property type="entry name" value="SYNAPTOTAGMN"/>
</dbReference>
<dbReference type="SUPFAM" id="SSF49562">
    <property type="entry name" value="C2 domain (Calcium/lipid-binding domain, CaLB)"/>
    <property type="match status" value="2"/>
</dbReference>
<keyword evidence="9 29" id="KW-0812">Transmembrane</keyword>
<feature type="domain" description="C2" evidence="30">
    <location>
        <begin position="796"/>
        <end position="916"/>
    </location>
</feature>
<dbReference type="AlphaFoldDB" id="A0A8J6KWV7"/>
<feature type="compositionally biased region" description="Basic and acidic residues" evidence="28">
    <location>
        <begin position="713"/>
        <end position="723"/>
    </location>
</feature>
<organism evidence="31 32">
    <name type="scientific">Microtus ochrogaster</name>
    <name type="common">Prairie vole</name>
    <dbReference type="NCBI Taxonomy" id="79684"/>
    <lineage>
        <taxon>Eukaryota</taxon>
        <taxon>Metazoa</taxon>
        <taxon>Chordata</taxon>
        <taxon>Craniata</taxon>
        <taxon>Vertebrata</taxon>
        <taxon>Euteleostomi</taxon>
        <taxon>Mammalia</taxon>
        <taxon>Eutheria</taxon>
        <taxon>Euarchontoglires</taxon>
        <taxon>Glires</taxon>
        <taxon>Rodentia</taxon>
        <taxon>Myomorpha</taxon>
        <taxon>Muroidea</taxon>
        <taxon>Cricetidae</taxon>
        <taxon>Arvicolinae</taxon>
        <taxon>Microtus</taxon>
    </lineage>
</organism>
<dbReference type="GO" id="GO:0005765">
    <property type="term" value="C:lysosomal membrane"/>
    <property type="evidence" value="ECO:0007669"/>
    <property type="project" value="UniProtKB-SubCell"/>
</dbReference>
<feature type="region of interest" description="Disordered" evidence="28">
    <location>
        <begin position="554"/>
        <end position="594"/>
    </location>
</feature>
<feature type="compositionally biased region" description="Polar residues" evidence="28">
    <location>
        <begin position="455"/>
        <end position="470"/>
    </location>
</feature>
<keyword evidence="12" id="KW-0106">Calcium</keyword>
<evidence type="ECO:0000256" key="13">
    <source>
        <dbReference type="ARBA" id="ARBA00022860"/>
    </source>
</evidence>
<dbReference type="GO" id="GO:1990927">
    <property type="term" value="P:calcium ion regulated lysosome exocytosis"/>
    <property type="evidence" value="ECO:0007669"/>
    <property type="project" value="UniProtKB-ARBA"/>
</dbReference>
<feature type="region of interest" description="Disordered" evidence="28">
    <location>
        <begin position="128"/>
        <end position="182"/>
    </location>
</feature>
<feature type="compositionally biased region" description="Low complexity" evidence="28">
    <location>
        <begin position="443"/>
        <end position="454"/>
    </location>
</feature>
<keyword evidence="10" id="KW-0479">Metal-binding</keyword>
<dbReference type="GO" id="GO:0001778">
    <property type="term" value="P:plasma membrane repair"/>
    <property type="evidence" value="ECO:0007669"/>
    <property type="project" value="UniProtKB-ARBA"/>
</dbReference>
<keyword evidence="17" id="KW-0564">Palmitate</keyword>
<feature type="region of interest" description="Disordered" evidence="28">
    <location>
        <begin position="376"/>
        <end position="407"/>
    </location>
</feature>
<dbReference type="GO" id="GO:0000149">
    <property type="term" value="F:SNARE binding"/>
    <property type="evidence" value="ECO:0007669"/>
    <property type="project" value="UniProtKB-ARBA"/>
</dbReference>
<evidence type="ECO:0000256" key="23">
    <source>
        <dbReference type="ARBA" id="ARBA00046300"/>
    </source>
</evidence>
<comment type="subcellular location">
    <subcellularLocation>
        <location evidence="24">Cytoplasmic vesicle</location>
        <location evidence="24">Phagosome membrane</location>
        <topology evidence="24">Single-pass membrane protein</topology>
    </subcellularLocation>
    <subcellularLocation>
        <location evidence="2">Cytoplasmic vesicle</location>
        <location evidence="2">Secretory vesicle</location>
        <location evidence="2">Synaptic vesicle membrane</location>
        <topology evidence="2">Single-pass membrane protein</topology>
    </subcellularLocation>
    <subcellularLocation>
        <location evidence="3">Lysosome membrane</location>
        <topology evidence="3">Single-pass membrane protein</topology>
    </subcellularLocation>
    <subcellularLocation>
        <location evidence="4">Peroxisome membrane</location>
        <topology evidence="4">Single-pass membrane protein</topology>
    </subcellularLocation>
    <subcellularLocation>
        <location evidence="23">Presynaptic cell membrane</location>
        <topology evidence="23">Single-pass membrane protein</topology>
    </subcellularLocation>
</comment>
<dbReference type="CDD" id="cd08386">
    <property type="entry name" value="C2A_Synaptotagmin-7"/>
    <property type="match status" value="1"/>
</dbReference>
<dbReference type="GO" id="GO:0030670">
    <property type="term" value="C:phagocytic vesicle membrane"/>
    <property type="evidence" value="ECO:0007669"/>
    <property type="project" value="UniProtKB-SubCell"/>
</dbReference>
<evidence type="ECO:0000256" key="18">
    <source>
        <dbReference type="ARBA" id="ARBA00023140"/>
    </source>
</evidence>
<evidence type="ECO:0000256" key="3">
    <source>
        <dbReference type="ARBA" id="ARBA00004363"/>
    </source>
</evidence>
<feature type="region of interest" description="Disordered" evidence="28">
    <location>
        <begin position="26"/>
        <end position="99"/>
    </location>
</feature>
<dbReference type="PANTHER" id="PTHR10024:SF344">
    <property type="entry name" value="SYNAPTOTAGMIN-7"/>
    <property type="match status" value="1"/>
</dbReference>
<feature type="transmembrane region" description="Helical" evidence="29">
    <location>
        <begin position="260"/>
        <end position="283"/>
    </location>
</feature>
<dbReference type="CDD" id="cd08405">
    <property type="entry name" value="C2B_Synaptotagmin-7"/>
    <property type="match status" value="1"/>
</dbReference>
<comment type="similarity">
    <text evidence="5">Belongs to the synaptotagmin family.</text>
</comment>
<evidence type="ECO:0000256" key="24">
    <source>
        <dbReference type="ARBA" id="ARBA00060464"/>
    </source>
</evidence>
<evidence type="ECO:0000256" key="29">
    <source>
        <dbReference type="SAM" id="Phobius"/>
    </source>
</evidence>
<dbReference type="Gene3D" id="2.60.40.150">
    <property type="entry name" value="C2 domain"/>
    <property type="match status" value="2"/>
</dbReference>
<reference evidence="31" key="1">
    <citation type="submission" date="2020-03" db="EMBL/GenBank/DDBJ databases">
        <title>Studies in the Genomics of Life Span.</title>
        <authorList>
            <person name="Glass D."/>
        </authorList>
    </citation>
    <scope>NUCLEOTIDE SEQUENCE</scope>
    <source>
        <strain evidence="31">LTLLF</strain>
        <tissue evidence="31">Muscle</tissue>
    </source>
</reference>
<keyword evidence="22" id="KW-0968">Cytoplasmic vesicle</keyword>
<evidence type="ECO:0000259" key="30">
    <source>
        <dbReference type="PROSITE" id="PS50004"/>
    </source>
</evidence>
<dbReference type="InterPro" id="IPR037741">
    <property type="entry name" value="C2B_Synaptotagmin-7"/>
</dbReference>
<evidence type="ECO:0000256" key="7">
    <source>
        <dbReference type="ARBA" id="ARBA00022483"/>
    </source>
</evidence>
<evidence type="ECO:0000256" key="19">
    <source>
        <dbReference type="ARBA" id="ARBA00023228"/>
    </source>
</evidence>
<dbReference type="PANTHER" id="PTHR10024">
    <property type="entry name" value="SYNAPTOTAGMIN"/>
    <property type="match status" value="1"/>
</dbReference>
<dbReference type="Pfam" id="PF00168">
    <property type="entry name" value="C2"/>
    <property type="match status" value="2"/>
</dbReference>
<protein>
    <recommendedName>
        <fullName evidence="26">Synaptotagmin-7</fullName>
    </recommendedName>
    <alternativeName>
        <fullName evidence="27">Synaptotagmin VII</fullName>
    </alternativeName>
</protein>
<dbReference type="PRINTS" id="PR00360">
    <property type="entry name" value="C2DOMAIN"/>
</dbReference>
<comment type="caution">
    <text evidence="31">The sequence shown here is derived from an EMBL/GenBank/DDBJ whole genome shotgun (WGS) entry which is preliminary data.</text>
</comment>
<keyword evidence="15" id="KW-0770">Synapse</keyword>
<dbReference type="GO" id="GO:0030672">
    <property type="term" value="C:synaptic vesicle membrane"/>
    <property type="evidence" value="ECO:0007669"/>
    <property type="project" value="UniProtKB-SubCell"/>
</dbReference>
<feature type="compositionally biased region" description="Pro residues" evidence="28">
    <location>
        <begin position="30"/>
        <end position="41"/>
    </location>
</feature>
<dbReference type="GO" id="GO:0030276">
    <property type="term" value="F:clathrin binding"/>
    <property type="evidence" value="ECO:0007669"/>
    <property type="project" value="TreeGrafter"/>
</dbReference>
<evidence type="ECO:0000256" key="10">
    <source>
        <dbReference type="ARBA" id="ARBA00022723"/>
    </source>
</evidence>
<keyword evidence="11" id="KW-0677">Repeat</keyword>
<dbReference type="EMBL" id="JAATJU010021838">
    <property type="protein sequence ID" value="KAH0512676.1"/>
    <property type="molecule type" value="Genomic_DNA"/>
</dbReference>
<evidence type="ECO:0000256" key="17">
    <source>
        <dbReference type="ARBA" id="ARBA00023139"/>
    </source>
</evidence>
<dbReference type="Proteomes" id="UP000710432">
    <property type="component" value="Unassembled WGS sequence"/>
</dbReference>
<feature type="compositionally biased region" description="Polar residues" evidence="28">
    <location>
        <begin position="419"/>
        <end position="430"/>
    </location>
</feature>
<feature type="region of interest" description="Disordered" evidence="28">
    <location>
        <begin position="702"/>
        <end position="727"/>
    </location>
</feature>
<evidence type="ECO:0000256" key="16">
    <source>
        <dbReference type="ARBA" id="ARBA00023136"/>
    </source>
</evidence>
<name>A0A8J6KWV7_MICOH</name>
<evidence type="ECO:0000313" key="32">
    <source>
        <dbReference type="Proteomes" id="UP000710432"/>
    </source>
</evidence>
<evidence type="ECO:0000256" key="11">
    <source>
        <dbReference type="ARBA" id="ARBA00022737"/>
    </source>
</evidence>
<dbReference type="InterPro" id="IPR000008">
    <property type="entry name" value="C2_dom"/>
</dbReference>
<comment type="subunit">
    <text evidence="25">Homodimer. Can also form heterodimers with SYT6, SYT9 and SYT10. Interacts with calmodulin (CALM1, CALM2 or CALM3). Interacts with CD63; required for localization to lysosomes. Interacts with APP.</text>
</comment>
<dbReference type="GO" id="GO:0030100">
    <property type="term" value="P:regulation of endocytosis"/>
    <property type="evidence" value="ECO:0007669"/>
    <property type="project" value="UniProtKB-ARBA"/>
</dbReference>
<dbReference type="GO" id="GO:0005778">
    <property type="term" value="C:peroxisomal membrane"/>
    <property type="evidence" value="ECO:0007669"/>
    <property type="project" value="UniProtKB-SubCell"/>
</dbReference>
<proteinExistence type="inferred from homology"/>
<evidence type="ECO:0000256" key="20">
    <source>
        <dbReference type="ARBA" id="ARBA00023273"/>
    </source>
</evidence>
<dbReference type="FunFam" id="2.60.40.150:FF:000028">
    <property type="entry name" value="Synaptotagmin 7"/>
    <property type="match status" value="1"/>
</dbReference>
<dbReference type="InterPro" id="IPR035892">
    <property type="entry name" value="C2_domain_sf"/>
</dbReference>
<dbReference type="PROSITE" id="PS50004">
    <property type="entry name" value="C2"/>
    <property type="match status" value="2"/>
</dbReference>
<evidence type="ECO:0000256" key="25">
    <source>
        <dbReference type="ARBA" id="ARBA00064595"/>
    </source>
</evidence>
<gene>
    <name evidence="31" type="ORF">LTLLF_143495</name>
</gene>
<feature type="region of interest" description="Disordered" evidence="28">
    <location>
        <begin position="419"/>
        <end position="517"/>
    </location>
</feature>
<feature type="compositionally biased region" description="Polar residues" evidence="28">
    <location>
        <begin position="560"/>
        <end position="570"/>
    </location>
</feature>
<evidence type="ECO:0000256" key="22">
    <source>
        <dbReference type="ARBA" id="ARBA00023329"/>
    </source>
</evidence>
<keyword evidence="16 29" id="KW-0472">Membrane</keyword>
<keyword evidence="8" id="KW-0597">Phosphoprotein</keyword>
<evidence type="ECO:0000256" key="1">
    <source>
        <dbReference type="ARBA" id="ARBA00001913"/>
    </source>
</evidence>
<keyword evidence="21" id="KW-0449">Lipoprotein</keyword>
<dbReference type="GO" id="GO:0001786">
    <property type="term" value="F:phosphatidylserine binding"/>
    <property type="evidence" value="ECO:0007669"/>
    <property type="project" value="TreeGrafter"/>
</dbReference>
<dbReference type="GO" id="GO:0005516">
    <property type="term" value="F:calmodulin binding"/>
    <property type="evidence" value="ECO:0007669"/>
    <property type="project" value="UniProtKB-KW"/>
</dbReference>
<evidence type="ECO:0000256" key="9">
    <source>
        <dbReference type="ARBA" id="ARBA00022692"/>
    </source>
</evidence>
<dbReference type="GO" id="GO:0051050">
    <property type="term" value="P:positive regulation of transport"/>
    <property type="evidence" value="ECO:0007669"/>
    <property type="project" value="UniProtKB-ARBA"/>
</dbReference>
<evidence type="ECO:0000256" key="4">
    <source>
        <dbReference type="ARBA" id="ARBA00004549"/>
    </source>
</evidence>
<keyword evidence="6" id="KW-1003">Cell membrane</keyword>
<evidence type="ECO:0000256" key="6">
    <source>
        <dbReference type="ARBA" id="ARBA00022475"/>
    </source>
</evidence>
<comment type="cofactor">
    <cofactor evidence="1">
        <name>Ca(2+)</name>
        <dbReference type="ChEBI" id="CHEBI:29108"/>
    </cofactor>
</comment>
<dbReference type="GO" id="GO:0006906">
    <property type="term" value="P:vesicle fusion"/>
    <property type="evidence" value="ECO:0007669"/>
    <property type="project" value="TreeGrafter"/>
</dbReference>
<accession>A0A8J6KWV7</accession>
<evidence type="ECO:0000256" key="27">
    <source>
        <dbReference type="ARBA" id="ARBA00080491"/>
    </source>
</evidence>
<keyword evidence="13" id="KW-0112">Calmodulin-binding</keyword>
<evidence type="ECO:0000256" key="15">
    <source>
        <dbReference type="ARBA" id="ARBA00023018"/>
    </source>
</evidence>
<dbReference type="GO" id="GO:0048791">
    <property type="term" value="P:calcium ion-regulated exocytosis of neurotransmitter"/>
    <property type="evidence" value="ECO:0007669"/>
    <property type="project" value="TreeGrafter"/>
</dbReference>